<evidence type="ECO:0000256" key="3">
    <source>
        <dbReference type="ARBA" id="ARBA00022452"/>
    </source>
</evidence>
<keyword evidence="7 10" id="KW-0626">Porin</keyword>
<comment type="function">
    <text evidence="10">Forms passive diffusion pores that allow small molecular weight hydrophilic materials across the outer membrane.</text>
</comment>
<evidence type="ECO:0000256" key="8">
    <source>
        <dbReference type="ARBA" id="ARBA00023136"/>
    </source>
</evidence>
<accession>A0ABS0SF47</accession>
<sequence length="363" mass="39754">MIPGTEICLRVGGQVVAWQEVNHAKKDLYVETTYLTDEPFLIYDTVNSRDRPPKNTTEVVTAFTTVSLTDYGPLLTHASIKALQAAGMSLLHLDQAFIVAGGFTAGRRKSFFDYSTGFNFTEGYASDVTTNLIGYTKAIGERAKISVSLEENESRRIDDAVWSLRGSQSLPDLVVSARVDDRRWGNSQISLAVQKLSDDRITNCCGPLRSTLAWAASAGLELSPEVLGHQGRLLLSAAYADGAMAYLGNLPFVTDYVVDANGKIVKTSGFSLLASYEYLWSPRFKTMATVSGLFARTKTRDLEWTPTGFMASIGAEYSPFAGSRLGIEGNYYRDIGRAKYLGIKGERSTASLAKLKTYLARSF</sequence>
<gene>
    <name evidence="11" type="ORF">IOD40_14800</name>
</gene>
<evidence type="ECO:0000256" key="6">
    <source>
        <dbReference type="ARBA" id="ARBA00023065"/>
    </source>
</evidence>
<reference evidence="11 12" key="1">
    <citation type="submission" date="2020-10" db="EMBL/GenBank/DDBJ databases">
        <title>Aquamicrobium zhengzhouensis sp. nov., a exopolysaccharide producing bacterium isolated from farmland soil.</title>
        <authorList>
            <person name="Wang X."/>
        </authorList>
    </citation>
    <scope>NUCLEOTIDE SEQUENCE [LARGE SCALE GENOMIC DNA]</scope>
    <source>
        <strain evidence="12">cd-1</strain>
    </source>
</reference>
<evidence type="ECO:0000256" key="10">
    <source>
        <dbReference type="RuleBase" id="RU364005"/>
    </source>
</evidence>
<evidence type="ECO:0000256" key="7">
    <source>
        <dbReference type="ARBA" id="ARBA00023114"/>
    </source>
</evidence>
<evidence type="ECO:0000256" key="9">
    <source>
        <dbReference type="ARBA" id="ARBA00023237"/>
    </source>
</evidence>
<keyword evidence="2 10" id="KW-0813">Transport</keyword>
<name>A0ABS0SF47_9HYPH</name>
<keyword evidence="3 10" id="KW-1134">Transmembrane beta strand</keyword>
<keyword evidence="12" id="KW-1185">Reference proteome</keyword>
<evidence type="ECO:0000256" key="1">
    <source>
        <dbReference type="ARBA" id="ARBA00009521"/>
    </source>
</evidence>
<keyword evidence="4 10" id="KW-0812">Transmembrane</keyword>
<evidence type="ECO:0000256" key="2">
    <source>
        <dbReference type="ARBA" id="ARBA00022448"/>
    </source>
</evidence>
<dbReference type="Pfam" id="PF02530">
    <property type="entry name" value="Porin_2"/>
    <property type="match status" value="1"/>
</dbReference>
<protein>
    <recommendedName>
        <fullName evidence="10">Porin</fullName>
    </recommendedName>
</protein>
<evidence type="ECO:0000313" key="11">
    <source>
        <dbReference type="EMBL" id="MBI1621929.1"/>
    </source>
</evidence>
<comment type="caution">
    <text evidence="11">The sequence shown here is derived from an EMBL/GenBank/DDBJ whole genome shotgun (WGS) entry which is preliminary data.</text>
</comment>
<organism evidence="11 12">
    <name type="scientific">Aquamicrobium zhengzhouense</name>
    <dbReference type="NCBI Taxonomy" id="2781738"/>
    <lineage>
        <taxon>Bacteria</taxon>
        <taxon>Pseudomonadati</taxon>
        <taxon>Pseudomonadota</taxon>
        <taxon>Alphaproteobacteria</taxon>
        <taxon>Hyphomicrobiales</taxon>
        <taxon>Phyllobacteriaceae</taxon>
        <taxon>Aquamicrobium</taxon>
    </lineage>
</organism>
<evidence type="ECO:0000256" key="4">
    <source>
        <dbReference type="ARBA" id="ARBA00022692"/>
    </source>
</evidence>
<keyword evidence="9 10" id="KW-0998">Cell outer membrane</keyword>
<comment type="similarity">
    <text evidence="1 10">Belongs to the alphaproteobacteria porin family.</text>
</comment>
<keyword evidence="8 10" id="KW-0472">Membrane</keyword>
<evidence type="ECO:0000256" key="5">
    <source>
        <dbReference type="ARBA" id="ARBA00022729"/>
    </source>
</evidence>
<comment type="domain">
    <text evidence="10">Consists of 16-stranded beta-barrel sheets, with large surface-exposed loops, that form a transmembrane pore at the center of each barrel. The pore is partially ocluded by a peptide loop that folds into the pore lumen.</text>
</comment>
<dbReference type="Proteomes" id="UP000601789">
    <property type="component" value="Unassembled WGS sequence"/>
</dbReference>
<dbReference type="InterPro" id="IPR003684">
    <property type="entry name" value="Porin_alphabac"/>
</dbReference>
<dbReference type="EMBL" id="JADGMQ010000011">
    <property type="protein sequence ID" value="MBI1621929.1"/>
    <property type="molecule type" value="Genomic_DNA"/>
</dbReference>
<keyword evidence="6 10" id="KW-0406">Ion transport</keyword>
<proteinExistence type="inferred from homology"/>
<evidence type="ECO:0000313" key="12">
    <source>
        <dbReference type="Proteomes" id="UP000601789"/>
    </source>
</evidence>
<comment type="subcellular location">
    <subcellularLocation>
        <location evidence="10">Cell outer membrane</location>
        <topology evidence="10">Multi-pass membrane protein</topology>
    </subcellularLocation>
</comment>
<keyword evidence="5" id="KW-0732">Signal</keyword>